<dbReference type="InterPro" id="IPR052700">
    <property type="entry name" value="Carb_kinase_PfkB-like"/>
</dbReference>
<comment type="similarity">
    <text evidence="1">Belongs to the carbohydrate kinase PfkB family.</text>
</comment>
<evidence type="ECO:0000313" key="6">
    <source>
        <dbReference type="Proteomes" id="UP000765802"/>
    </source>
</evidence>
<proteinExistence type="inferred from homology"/>
<dbReference type="InterPro" id="IPR029056">
    <property type="entry name" value="Ribokinase-like"/>
</dbReference>
<evidence type="ECO:0000313" key="5">
    <source>
        <dbReference type="EMBL" id="MBC6490334.1"/>
    </source>
</evidence>
<dbReference type="RefSeq" id="WP_187255645.1">
    <property type="nucleotide sequence ID" value="NZ_JBHULF010000006.1"/>
</dbReference>
<keyword evidence="6" id="KW-1185">Reference proteome</keyword>
<dbReference type="InterPro" id="IPR011611">
    <property type="entry name" value="PfkB_dom"/>
</dbReference>
<evidence type="ECO:0000256" key="1">
    <source>
        <dbReference type="ARBA" id="ARBA00010688"/>
    </source>
</evidence>
<dbReference type="EMBL" id="MBUA01000001">
    <property type="protein sequence ID" value="MBC6490334.1"/>
    <property type="molecule type" value="Genomic_DNA"/>
</dbReference>
<evidence type="ECO:0000256" key="3">
    <source>
        <dbReference type="ARBA" id="ARBA00022777"/>
    </source>
</evidence>
<dbReference type="CDD" id="cd01166">
    <property type="entry name" value="KdgK"/>
    <property type="match status" value="1"/>
</dbReference>
<dbReference type="PANTHER" id="PTHR43320:SF2">
    <property type="entry name" value="2-DEHYDRO-3-DEOXYGLUCONOKINASE_2-DEHYDRO-3-DEOXYGALACTONOKINASE"/>
    <property type="match status" value="1"/>
</dbReference>
<sequence length="339" mass="37213">MNPSIFCFGELLLRMSPVLDRQWIRQASVPVFVGGAELNAATALAGWNHPVKYCTVLPANYLADEILAEVRDKGIDVSAVHRSGNRIGIYYLPQGADLKNAGVIYDRAHSSFSDLKPGTIDWHRHLQNCSWFHFSAISPALNENLAGVCKEALQAAADLRLTISVDLNYRNKLWQYGMDPIQVMPDLVRYCDGIMGNIWAASSLLGIPVDEDIHHRAAKSDYLEHAAKTAKLIKEQYPVCKWVANTFRFENAGKLQYYATLNADETQYVSPEFSTSSVVDKVGSGDCFMAGLIHGFTNGEPGQSIINFAAAAAFGKLSETGDATSQTIQQVNKNIASHA</sequence>
<feature type="domain" description="Carbohydrate kinase PfkB" evidence="4">
    <location>
        <begin position="4"/>
        <end position="325"/>
    </location>
</feature>
<dbReference type="GO" id="GO:0016301">
    <property type="term" value="F:kinase activity"/>
    <property type="evidence" value="ECO:0007669"/>
    <property type="project" value="UniProtKB-KW"/>
</dbReference>
<keyword evidence="3 5" id="KW-0418">Kinase</keyword>
<evidence type="ECO:0000259" key="4">
    <source>
        <dbReference type="Pfam" id="PF00294"/>
    </source>
</evidence>
<organism evidence="5 6">
    <name type="scientific">Flavihumibacter stibioxidans</name>
    <dbReference type="NCBI Taxonomy" id="1834163"/>
    <lineage>
        <taxon>Bacteria</taxon>
        <taxon>Pseudomonadati</taxon>
        <taxon>Bacteroidota</taxon>
        <taxon>Chitinophagia</taxon>
        <taxon>Chitinophagales</taxon>
        <taxon>Chitinophagaceae</taxon>
        <taxon>Flavihumibacter</taxon>
    </lineage>
</organism>
<dbReference type="Gene3D" id="3.40.1190.20">
    <property type="match status" value="1"/>
</dbReference>
<accession>A0ABR7M682</accession>
<evidence type="ECO:0000256" key="2">
    <source>
        <dbReference type="ARBA" id="ARBA00022679"/>
    </source>
</evidence>
<dbReference type="PANTHER" id="PTHR43320">
    <property type="entry name" value="SUGAR KINASE"/>
    <property type="match status" value="1"/>
</dbReference>
<dbReference type="Proteomes" id="UP000765802">
    <property type="component" value="Unassembled WGS sequence"/>
</dbReference>
<name>A0ABR7M682_9BACT</name>
<keyword evidence="2" id="KW-0808">Transferase</keyword>
<gene>
    <name evidence="5" type="ORF">BC349_05125</name>
</gene>
<dbReference type="SUPFAM" id="SSF53613">
    <property type="entry name" value="Ribokinase-like"/>
    <property type="match status" value="1"/>
</dbReference>
<protein>
    <submittedName>
        <fullName evidence="5">Carbohydrate kinase</fullName>
    </submittedName>
</protein>
<reference evidence="5 6" key="1">
    <citation type="submission" date="2016-07" db="EMBL/GenBank/DDBJ databases">
        <title>Genome analysis of Flavihumibacter stibioxidans YS-17.</title>
        <authorList>
            <person name="Shi K."/>
            <person name="Han Y."/>
            <person name="Wang G."/>
        </authorList>
    </citation>
    <scope>NUCLEOTIDE SEQUENCE [LARGE SCALE GENOMIC DNA]</scope>
    <source>
        <strain evidence="5 6">YS-17</strain>
    </source>
</reference>
<comment type="caution">
    <text evidence="5">The sequence shown here is derived from an EMBL/GenBank/DDBJ whole genome shotgun (WGS) entry which is preliminary data.</text>
</comment>
<dbReference type="Pfam" id="PF00294">
    <property type="entry name" value="PfkB"/>
    <property type="match status" value="1"/>
</dbReference>